<dbReference type="InterPro" id="IPR036097">
    <property type="entry name" value="HisK_dim/P_sf"/>
</dbReference>
<dbReference type="Pfam" id="PF00672">
    <property type="entry name" value="HAMP"/>
    <property type="match status" value="1"/>
</dbReference>
<name>A0ABV7WG24_9MICO</name>
<dbReference type="PROSITE" id="PS50109">
    <property type="entry name" value="HIS_KIN"/>
    <property type="match status" value="1"/>
</dbReference>
<keyword evidence="7 14" id="KW-0418">Kinase</keyword>
<evidence type="ECO:0000256" key="3">
    <source>
        <dbReference type="ARBA" id="ARBA00012438"/>
    </source>
</evidence>
<dbReference type="InterPro" id="IPR003594">
    <property type="entry name" value="HATPase_dom"/>
</dbReference>
<dbReference type="InterPro" id="IPR004358">
    <property type="entry name" value="Sig_transdc_His_kin-like_C"/>
</dbReference>
<dbReference type="Proteomes" id="UP001595685">
    <property type="component" value="Unassembled WGS sequence"/>
</dbReference>
<dbReference type="SMART" id="SM00304">
    <property type="entry name" value="HAMP"/>
    <property type="match status" value="1"/>
</dbReference>
<evidence type="ECO:0000256" key="2">
    <source>
        <dbReference type="ARBA" id="ARBA00004236"/>
    </source>
</evidence>
<dbReference type="InterPro" id="IPR003661">
    <property type="entry name" value="HisK_dim/P_dom"/>
</dbReference>
<dbReference type="InterPro" id="IPR050428">
    <property type="entry name" value="TCS_sensor_his_kinase"/>
</dbReference>
<comment type="subcellular location">
    <subcellularLocation>
        <location evidence="2">Cell membrane</location>
    </subcellularLocation>
</comment>
<dbReference type="Gene3D" id="6.10.340.10">
    <property type="match status" value="1"/>
</dbReference>
<dbReference type="Gene3D" id="3.30.565.10">
    <property type="entry name" value="Histidine kinase-like ATPase, C-terminal domain"/>
    <property type="match status" value="1"/>
</dbReference>
<keyword evidence="10" id="KW-0472">Membrane</keyword>
<accession>A0ABV7WG24</accession>
<feature type="domain" description="Histidine kinase" evidence="12">
    <location>
        <begin position="271"/>
        <end position="493"/>
    </location>
</feature>
<keyword evidence="15" id="KW-1185">Reference proteome</keyword>
<dbReference type="InterPro" id="IPR005467">
    <property type="entry name" value="His_kinase_dom"/>
</dbReference>
<evidence type="ECO:0000313" key="15">
    <source>
        <dbReference type="Proteomes" id="UP001595685"/>
    </source>
</evidence>
<keyword evidence="4" id="KW-0597">Phosphoprotein</keyword>
<keyword evidence="6" id="KW-0812">Transmembrane</keyword>
<reference evidence="15" key="1">
    <citation type="journal article" date="2019" name="Int. J. Syst. Evol. Microbiol.">
        <title>The Global Catalogue of Microorganisms (GCM) 10K type strain sequencing project: providing services to taxonomists for standard genome sequencing and annotation.</title>
        <authorList>
            <consortium name="The Broad Institute Genomics Platform"/>
            <consortium name="The Broad Institute Genome Sequencing Center for Infectious Disease"/>
            <person name="Wu L."/>
            <person name="Ma J."/>
        </authorList>
    </citation>
    <scope>NUCLEOTIDE SEQUENCE [LARGE SCALE GENOMIC DNA]</scope>
    <source>
        <strain evidence="15">NCAIM B.02333</strain>
    </source>
</reference>
<dbReference type="Pfam" id="PF00512">
    <property type="entry name" value="HisKA"/>
    <property type="match status" value="1"/>
</dbReference>
<feature type="region of interest" description="Disordered" evidence="11">
    <location>
        <begin position="49"/>
        <end position="77"/>
    </location>
</feature>
<evidence type="ECO:0000256" key="7">
    <source>
        <dbReference type="ARBA" id="ARBA00022777"/>
    </source>
</evidence>
<dbReference type="GO" id="GO:0016301">
    <property type="term" value="F:kinase activity"/>
    <property type="evidence" value="ECO:0007669"/>
    <property type="project" value="UniProtKB-KW"/>
</dbReference>
<dbReference type="CDD" id="cd06225">
    <property type="entry name" value="HAMP"/>
    <property type="match status" value="1"/>
</dbReference>
<dbReference type="CDD" id="cd00082">
    <property type="entry name" value="HisKA"/>
    <property type="match status" value="1"/>
</dbReference>
<dbReference type="SUPFAM" id="SSF47384">
    <property type="entry name" value="Homodimeric domain of signal transducing histidine kinase"/>
    <property type="match status" value="1"/>
</dbReference>
<keyword evidence="8" id="KW-1133">Transmembrane helix</keyword>
<comment type="caution">
    <text evidence="14">The sequence shown here is derived from an EMBL/GenBank/DDBJ whole genome shotgun (WGS) entry which is preliminary data.</text>
</comment>
<dbReference type="SMART" id="SM00388">
    <property type="entry name" value="HisKA"/>
    <property type="match status" value="1"/>
</dbReference>
<dbReference type="RefSeq" id="WP_340287891.1">
    <property type="nucleotide sequence ID" value="NZ_JBBEOI010000001.1"/>
</dbReference>
<feature type="compositionally biased region" description="Gly residues" evidence="11">
    <location>
        <begin position="61"/>
        <end position="74"/>
    </location>
</feature>
<evidence type="ECO:0000256" key="6">
    <source>
        <dbReference type="ARBA" id="ARBA00022692"/>
    </source>
</evidence>
<dbReference type="EMBL" id="JBHRWW010000006">
    <property type="protein sequence ID" value="MFC3688803.1"/>
    <property type="molecule type" value="Genomic_DNA"/>
</dbReference>
<protein>
    <recommendedName>
        <fullName evidence="3">histidine kinase</fullName>
        <ecNumber evidence="3">2.7.13.3</ecNumber>
    </recommendedName>
</protein>
<evidence type="ECO:0000313" key="14">
    <source>
        <dbReference type="EMBL" id="MFC3688803.1"/>
    </source>
</evidence>
<evidence type="ECO:0000256" key="8">
    <source>
        <dbReference type="ARBA" id="ARBA00022989"/>
    </source>
</evidence>
<dbReference type="InterPro" id="IPR036890">
    <property type="entry name" value="HATPase_C_sf"/>
</dbReference>
<dbReference type="PANTHER" id="PTHR45436:SF5">
    <property type="entry name" value="SENSOR HISTIDINE KINASE TRCS"/>
    <property type="match status" value="1"/>
</dbReference>
<evidence type="ECO:0000256" key="4">
    <source>
        <dbReference type="ARBA" id="ARBA00022553"/>
    </source>
</evidence>
<comment type="catalytic activity">
    <reaction evidence="1">
        <text>ATP + protein L-histidine = ADP + protein N-phospho-L-histidine.</text>
        <dbReference type="EC" id="2.7.13.3"/>
    </reaction>
</comment>
<keyword evidence="5" id="KW-0808">Transferase</keyword>
<evidence type="ECO:0000256" key="11">
    <source>
        <dbReference type="SAM" id="MobiDB-lite"/>
    </source>
</evidence>
<evidence type="ECO:0000256" key="10">
    <source>
        <dbReference type="ARBA" id="ARBA00023136"/>
    </source>
</evidence>
<dbReference type="InterPro" id="IPR003660">
    <property type="entry name" value="HAMP_dom"/>
</dbReference>
<keyword evidence="9" id="KW-0902">Two-component regulatory system</keyword>
<evidence type="ECO:0000259" key="12">
    <source>
        <dbReference type="PROSITE" id="PS50109"/>
    </source>
</evidence>
<dbReference type="SUPFAM" id="SSF55874">
    <property type="entry name" value="ATPase domain of HSP90 chaperone/DNA topoisomerase II/histidine kinase"/>
    <property type="match status" value="1"/>
</dbReference>
<dbReference type="EC" id="2.7.13.3" evidence="3"/>
<evidence type="ECO:0000259" key="13">
    <source>
        <dbReference type="PROSITE" id="PS50885"/>
    </source>
</evidence>
<feature type="domain" description="HAMP" evidence="13">
    <location>
        <begin position="194"/>
        <end position="256"/>
    </location>
</feature>
<dbReference type="Gene3D" id="1.10.287.130">
    <property type="match status" value="1"/>
</dbReference>
<dbReference type="PANTHER" id="PTHR45436">
    <property type="entry name" value="SENSOR HISTIDINE KINASE YKOH"/>
    <property type="match status" value="1"/>
</dbReference>
<dbReference type="SMART" id="SM00387">
    <property type="entry name" value="HATPase_c"/>
    <property type="match status" value="1"/>
</dbReference>
<organism evidence="14 15">
    <name type="scientific">Aquipuribacter hungaricus</name>
    <dbReference type="NCBI Taxonomy" id="545624"/>
    <lineage>
        <taxon>Bacteria</taxon>
        <taxon>Bacillati</taxon>
        <taxon>Actinomycetota</taxon>
        <taxon>Actinomycetes</taxon>
        <taxon>Micrococcales</taxon>
        <taxon>Intrasporangiaceae</taxon>
        <taxon>Aquipuribacter</taxon>
    </lineage>
</organism>
<dbReference type="CDD" id="cd00075">
    <property type="entry name" value="HATPase"/>
    <property type="match status" value="1"/>
</dbReference>
<dbReference type="PROSITE" id="PS50885">
    <property type="entry name" value="HAMP"/>
    <property type="match status" value="1"/>
</dbReference>
<sequence length="494" mass="50616">MRRPWGLRRRLLLALVVVTAVVTLAVGTASVAVLRSFLVGRLDDQLTSAVQRSSEGRDGPGGRPGAGPRGGVDGGPPFLLVPGQAAGTLGAEVDGGTVLRAAVLDAGGTPEPVPPEAYPALTGVRAGDDPRSVDVAGLGSYRVVAVGTPDGAVLVTGLPLEQVTSTTTRLAVVLLTATAAGCAVVLLAGGPVVRRAMRPLAEVTTTAARVRALDLSGGDGAVPDRVPARVARTPDEVGEVAAALNLMLDHVEDALLERHRSETRVRQFVADASHELRTPLASVRGYAELARRGPGPLTPDLAHALGRVEAEAGRMGDLVDDLLLLARLDAGRPVERQPVDLVPVVVTALADAHAAGPDHRWHLDLASEEPVVVVGDEARLRQVVTNLLANARVHTPPGTTVTLSLGRDPDASPGAGGEVLLRVADDGPGIPEDLRGSVFERFARGDGSRSRAAGSTGLGLSIVQAVVQAHGGRVACPPSPTGAVVEVRLPAAPS</sequence>
<evidence type="ECO:0000256" key="9">
    <source>
        <dbReference type="ARBA" id="ARBA00023012"/>
    </source>
</evidence>
<evidence type="ECO:0000256" key="1">
    <source>
        <dbReference type="ARBA" id="ARBA00000085"/>
    </source>
</evidence>
<gene>
    <name evidence="14" type="ORF">ACFOLH_10665</name>
</gene>
<dbReference type="Pfam" id="PF02518">
    <property type="entry name" value="HATPase_c"/>
    <property type="match status" value="1"/>
</dbReference>
<dbReference type="PRINTS" id="PR00344">
    <property type="entry name" value="BCTRLSENSOR"/>
</dbReference>
<evidence type="ECO:0000256" key="5">
    <source>
        <dbReference type="ARBA" id="ARBA00022679"/>
    </source>
</evidence>
<proteinExistence type="predicted"/>